<protein>
    <submittedName>
        <fullName evidence="2">Uncharacterized protein</fullName>
    </submittedName>
</protein>
<feature type="region of interest" description="Disordered" evidence="1">
    <location>
        <begin position="512"/>
        <end position="562"/>
    </location>
</feature>
<dbReference type="EMBL" id="HBFQ01052923">
    <property type="protein sequence ID" value="CAD8863329.1"/>
    <property type="molecule type" value="Transcribed_RNA"/>
</dbReference>
<feature type="compositionally biased region" description="Basic and acidic residues" evidence="1">
    <location>
        <begin position="256"/>
        <end position="266"/>
    </location>
</feature>
<name>A0A7S1FFU1_NOCSC</name>
<gene>
    <name evidence="2" type="ORF">NSCI0253_LOCUS37684</name>
</gene>
<accession>A0A7S1FFU1</accession>
<organism evidence="2">
    <name type="scientific">Noctiluca scintillans</name>
    <name type="common">Sea sparkle</name>
    <name type="synonym">Red tide dinoflagellate</name>
    <dbReference type="NCBI Taxonomy" id="2966"/>
    <lineage>
        <taxon>Eukaryota</taxon>
        <taxon>Sar</taxon>
        <taxon>Alveolata</taxon>
        <taxon>Dinophyceae</taxon>
        <taxon>Noctilucales</taxon>
        <taxon>Noctilucaceae</taxon>
        <taxon>Noctiluca</taxon>
    </lineage>
</organism>
<feature type="compositionally biased region" description="Polar residues" evidence="1">
    <location>
        <begin position="199"/>
        <end position="218"/>
    </location>
</feature>
<feature type="region of interest" description="Disordered" evidence="1">
    <location>
        <begin position="1"/>
        <end position="151"/>
    </location>
</feature>
<feature type="region of interest" description="Disordered" evidence="1">
    <location>
        <begin position="251"/>
        <end position="280"/>
    </location>
</feature>
<feature type="compositionally biased region" description="Basic and acidic residues" evidence="1">
    <location>
        <begin position="372"/>
        <end position="383"/>
    </location>
</feature>
<feature type="region of interest" description="Disordered" evidence="1">
    <location>
        <begin position="164"/>
        <end position="234"/>
    </location>
</feature>
<feature type="compositionally biased region" description="Basic and acidic residues" evidence="1">
    <location>
        <begin position="335"/>
        <end position="364"/>
    </location>
</feature>
<feature type="compositionally biased region" description="Basic and acidic residues" evidence="1">
    <location>
        <begin position="43"/>
        <end position="63"/>
    </location>
</feature>
<evidence type="ECO:0000313" key="2">
    <source>
        <dbReference type="EMBL" id="CAD8863329.1"/>
    </source>
</evidence>
<reference evidence="2" key="1">
    <citation type="submission" date="2021-01" db="EMBL/GenBank/DDBJ databases">
        <authorList>
            <person name="Corre E."/>
            <person name="Pelletier E."/>
            <person name="Niang G."/>
            <person name="Scheremetjew M."/>
            <person name="Finn R."/>
            <person name="Kale V."/>
            <person name="Holt S."/>
            <person name="Cochrane G."/>
            <person name="Meng A."/>
            <person name="Brown T."/>
            <person name="Cohen L."/>
        </authorList>
    </citation>
    <scope>NUCLEOTIDE SEQUENCE</scope>
</reference>
<feature type="compositionally biased region" description="Basic and acidic residues" evidence="1">
    <location>
        <begin position="115"/>
        <end position="128"/>
    </location>
</feature>
<feature type="region of interest" description="Disordered" evidence="1">
    <location>
        <begin position="299"/>
        <end position="487"/>
    </location>
</feature>
<proteinExistence type="predicted"/>
<dbReference type="AlphaFoldDB" id="A0A7S1FFU1"/>
<sequence>MEQDAKRRGAHAPSASPTRGPSLADKMSRGVVRRPGASPSLRPVERRSKSRTDAKAKEPRGERPPSLVENADAEPPSRPKGSPAQVFRVVPGACSPPTPRQKTPPKGVKRTPRLSPREHFTARPDHPSARPVPMRNANKASMGPRTFSGSSTLLVSGSSNFFGPCGTGGTSPHPPDSPTVTPVSLKMRGAGSTAEGDWHQSTRSMTSLSGTTTPTESSDVPALGVRSDGKPQDSRIMKLIGRRRSVLSTSLYNDVQQRRREREQRCGKTAVPGSPVQTTSRIMQGLADRGSLVDHSWLASKTGTSKRLPPKVPSDAEQQAGGRKDSLGASPSMRKSIDRQERDFLDKSDLAPRTDETLGCREGGESSYPEHPVLDETASKEAVDDPPESEGSAANVTEADEALEALPAQDSAQSASMDDDVKVIWPGLPLSARTEPSDGPATVELHSEQQPPGGTWSWAQAAASDIPASQTSLRPETRPPQPPPILQNEVGSLVVSETWQYVLPPALVAASSSVSGAGSSTHESLGEQRDAARVTGVPQAPVPSAAGLPRAVPGAREADSTAAETLVPMDIREKRRLLADLVSVAASRVNKAEHDLSSEQRANHSMRVTLEVLQKQNLSLQQQVAWMSQGWSVNNAHTA</sequence>
<evidence type="ECO:0000256" key="1">
    <source>
        <dbReference type="SAM" id="MobiDB-lite"/>
    </source>
</evidence>